<name>A0A4R7FLE8_9MICO</name>
<dbReference type="AlphaFoldDB" id="A0A4R7FLE8"/>
<evidence type="ECO:0000313" key="3">
    <source>
        <dbReference type="EMBL" id="TDS77206.1"/>
    </source>
</evidence>
<comment type="caution">
    <text evidence="3">The sequence shown here is derived from an EMBL/GenBank/DDBJ whole genome shotgun (WGS) entry which is preliminary data.</text>
</comment>
<proteinExistence type="predicted"/>
<feature type="compositionally biased region" description="Basic and acidic residues" evidence="1">
    <location>
        <begin position="1"/>
        <end position="39"/>
    </location>
</feature>
<feature type="transmembrane region" description="Helical" evidence="2">
    <location>
        <begin position="70"/>
        <end position="90"/>
    </location>
</feature>
<feature type="region of interest" description="Disordered" evidence="1">
    <location>
        <begin position="1"/>
        <end position="64"/>
    </location>
</feature>
<gene>
    <name evidence="3" type="ORF">CLV52_2147</name>
</gene>
<keyword evidence="4" id="KW-1185">Reference proteome</keyword>
<evidence type="ECO:0000256" key="2">
    <source>
        <dbReference type="SAM" id="Phobius"/>
    </source>
</evidence>
<sequence length="234" mass="24244">MTEEHSDLDRLRRRLYHPDATDADRRAYELLADRLDEAPRSATGPAPVHEPEPEPEPISTRQARSRHRPLLLVAAGAGLAVAAATAFLGARAAAPGPADASTAPIWAGAAAPTAAPAPTPIVLERGGIRLAAQQTLGSGSAILPLRLDTAPANGGRLLVRLTSSDPSPVGWLAERPRTDPDGPGGVEVVATDPPALRQGRTGPADVRWSGPPPTEVVVRAPAGTGWSITVAFLD</sequence>
<evidence type="ECO:0000256" key="1">
    <source>
        <dbReference type="SAM" id="MobiDB-lite"/>
    </source>
</evidence>
<dbReference type="Proteomes" id="UP000295344">
    <property type="component" value="Unassembled WGS sequence"/>
</dbReference>
<accession>A0A4R7FLE8</accession>
<organism evidence="3 4">
    <name type="scientific">Amnibacterium kyonggiense</name>
    <dbReference type="NCBI Taxonomy" id="595671"/>
    <lineage>
        <taxon>Bacteria</taxon>
        <taxon>Bacillati</taxon>
        <taxon>Actinomycetota</taxon>
        <taxon>Actinomycetes</taxon>
        <taxon>Micrococcales</taxon>
        <taxon>Microbacteriaceae</taxon>
        <taxon>Amnibacterium</taxon>
    </lineage>
</organism>
<feature type="region of interest" description="Disordered" evidence="1">
    <location>
        <begin position="190"/>
        <end position="212"/>
    </location>
</feature>
<keyword evidence="2" id="KW-0812">Transmembrane</keyword>
<keyword evidence="2" id="KW-0472">Membrane</keyword>
<keyword evidence="2" id="KW-1133">Transmembrane helix</keyword>
<evidence type="ECO:0000313" key="4">
    <source>
        <dbReference type="Proteomes" id="UP000295344"/>
    </source>
</evidence>
<protein>
    <submittedName>
        <fullName evidence="3">Uncharacterized protein</fullName>
    </submittedName>
</protein>
<dbReference type="EMBL" id="SOAM01000002">
    <property type="protein sequence ID" value="TDS77206.1"/>
    <property type="molecule type" value="Genomic_DNA"/>
</dbReference>
<reference evidence="3 4" key="1">
    <citation type="submission" date="2019-03" db="EMBL/GenBank/DDBJ databases">
        <title>Genomic Encyclopedia of Archaeal and Bacterial Type Strains, Phase II (KMG-II): from individual species to whole genera.</title>
        <authorList>
            <person name="Goeker M."/>
        </authorList>
    </citation>
    <scope>NUCLEOTIDE SEQUENCE [LARGE SCALE GENOMIC DNA]</scope>
    <source>
        <strain evidence="3 4">DSM 24782</strain>
    </source>
</reference>